<comment type="cofactor">
    <cofactor evidence="12">
        <name>[2Fe-2S] cluster</name>
        <dbReference type="ChEBI" id="CHEBI:190135"/>
    </cofactor>
    <text evidence="12">Binds 1 [2Fe-2S] cluster per subunit.</text>
</comment>
<evidence type="ECO:0000256" key="10">
    <source>
        <dbReference type="ARBA" id="ARBA00034078"/>
    </source>
</evidence>
<feature type="binding site" evidence="11">
    <location>
        <begin position="53"/>
        <end position="56"/>
    </location>
    <ligand>
        <name>FAD</name>
        <dbReference type="ChEBI" id="CHEBI:57692"/>
    </ligand>
</feature>
<dbReference type="InterPro" id="IPR012165">
    <property type="entry name" value="Cyt_c3_hydrogenase_gsu"/>
</dbReference>
<organism evidence="14 15">
    <name type="scientific">Candidatus Bilamarchaeum dharawalense</name>
    <dbReference type="NCBI Taxonomy" id="2885759"/>
    <lineage>
        <taxon>Archaea</taxon>
        <taxon>Candidatus Micrarchaeota</taxon>
        <taxon>Candidatus Micrarchaeia</taxon>
        <taxon>Candidatus Anstonellales</taxon>
        <taxon>Candidatus Bilamarchaeaceae</taxon>
        <taxon>Candidatus Bilamarchaeum</taxon>
    </lineage>
</organism>
<evidence type="ECO:0000256" key="3">
    <source>
        <dbReference type="ARBA" id="ARBA00022630"/>
    </source>
</evidence>
<evidence type="ECO:0000256" key="12">
    <source>
        <dbReference type="PIRSR" id="PIRSR006816-2"/>
    </source>
</evidence>
<dbReference type="InterPro" id="IPR017938">
    <property type="entry name" value="Riboflavin_synthase-like_b-brl"/>
</dbReference>
<dbReference type="InterPro" id="IPR001433">
    <property type="entry name" value="OxRdtase_FAD/NAD-bd"/>
</dbReference>
<dbReference type="GO" id="GO:0050660">
    <property type="term" value="F:flavin adenine dinucleotide binding"/>
    <property type="evidence" value="ECO:0007669"/>
    <property type="project" value="InterPro"/>
</dbReference>
<protein>
    <submittedName>
        <fullName evidence="14">Sulfide dehydrogenase subunit beta</fullName>
        <ecNumber evidence="14">1.8.1.19</ecNumber>
    </submittedName>
</protein>
<dbReference type="GO" id="GO:0046872">
    <property type="term" value="F:metal ion binding"/>
    <property type="evidence" value="ECO:0007669"/>
    <property type="project" value="UniProtKB-KW"/>
</dbReference>
<comment type="cofactor">
    <cofactor evidence="10">
        <name>[2Fe-2S] cluster</name>
        <dbReference type="ChEBI" id="CHEBI:190135"/>
    </cofactor>
</comment>
<dbReference type="Gene3D" id="3.40.50.80">
    <property type="entry name" value="Nucleotide-binding domain of ferredoxin-NADP reductase (FNR) module"/>
    <property type="match status" value="1"/>
</dbReference>
<feature type="binding site" evidence="12">
    <location>
        <position position="228"/>
    </location>
    <ligand>
        <name>[2Fe-2S] cluster</name>
        <dbReference type="ChEBI" id="CHEBI:190135"/>
    </ligand>
</feature>
<keyword evidence="3 11" id="KW-0285">Flavoprotein</keyword>
<feature type="binding site" evidence="12">
    <location>
        <position position="220"/>
    </location>
    <ligand>
        <name>[2Fe-2S] cluster</name>
        <dbReference type="ChEBI" id="CHEBI:190135"/>
    </ligand>
</feature>
<evidence type="ECO:0000256" key="6">
    <source>
        <dbReference type="ARBA" id="ARBA00022827"/>
    </source>
</evidence>
<evidence type="ECO:0000256" key="2">
    <source>
        <dbReference type="ARBA" id="ARBA00022448"/>
    </source>
</evidence>
<sequence length="267" mass="29481">MKRFEINNKIYTNKIRKVIGENYRVKSIEIDHDMTKALPGQFIMIWLPGIGERPMSIGNNVPLTISVANVGNISGEICKLKAGDKLSYRGPYGKPFSVPEKAKQILVVGGGYGIVPMYFLAKAARESEIEPFAVVGGKTEKDLIYQKPLFAVCKEVFITTDDGSKGRKGNVMVEVDDLLQKKKFDCVYACGPEKMMYFVAQACRKQNIPCQVSLERYMKCGTGVCGSCAINGKFTCVDGPVFTAEEAFAASEFGKKHRDATGQAKDW</sequence>
<evidence type="ECO:0000256" key="1">
    <source>
        <dbReference type="ARBA" id="ARBA00006422"/>
    </source>
</evidence>
<evidence type="ECO:0000256" key="5">
    <source>
        <dbReference type="ARBA" id="ARBA00022723"/>
    </source>
</evidence>
<reference evidence="14 15" key="1">
    <citation type="submission" date="2019-08" db="EMBL/GenBank/DDBJ databases">
        <authorList>
            <person name="Vazquez-Campos X."/>
        </authorList>
    </citation>
    <scope>NUCLEOTIDE SEQUENCE [LARGE SCALE GENOMIC DNA]</scope>
    <source>
        <strain evidence="14">LFW-283_2</strain>
    </source>
</reference>
<accession>A0A5E4LQT4</accession>
<comment type="similarity">
    <text evidence="1">Belongs to the PyrK family.</text>
</comment>
<keyword evidence="6 11" id="KW-0274">FAD</keyword>
<dbReference type="Proteomes" id="UP000789941">
    <property type="component" value="Unassembled WGS sequence"/>
</dbReference>
<dbReference type="PIRSF" id="PIRSF006816">
    <property type="entry name" value="Cyc3_hyd_g"/>
    <property type="match status" value="1"/>
</dbReference>
<evidence type="ECO:0000256" key="7">
    <source>
        <dbReference type="ARBA" id="ARBA00022982"/>
    </source>
</evidence>
<dbReference type="SUPFAM" id="SSF63380">
    <property type="entry name" value="Riboflavin synthase domain-like"/>
    <property type="match status" value="1"/>
</dbReference>
<dbReference type="EC" id="1.8.1.19" evidence="14"/>
<keyword evidence="7" id="KW-0249">Electron transport</keyword>
<dbReference type="EMBL" id="CABMJJ010000009">
    <property type="protein sequence ID" value="VVC04310.1"/>
    <property type="molecule type" value="Genomic_DNA"/>
</dbReference>
<dbReference type="Gene3D" id="2.10.240.10">
    <property type="entry name" value="Dihydroorotate dehydrogenase, electron transfer subunit"/>
    <property type="match status" value="1"/>
</dbReference>
<evidence type="ECO:0000313" key="14">
    <source>
        <dbReference type="EMBL" id="VVC04310.1"/>
    </source>
</evidence>
<dbReference type="NCBIfam" id="NF000796">
    <property type="entry name" value="PRK00054.1-1"/>
    <property type="match status" value="1"/>
</dbReference>
<dbReference type="InterPro" id="IPR037117">
    <property type="entry name" value="Dihydroorotate_DH_ele_sf"/>
</dbReference>
<dbReference type="GO" id="GO:0006221">
    <property type="term" value="P:pyrimidine nucleotide biosynthetic process"/>
    <property type="evidence" value="ECO:0007669"/>
    <property type="project" value="InterPro"/>
</dbReference>
<comment type="cofactor">
    <cofactor evidence="11">
        <name>FAD</name>
        <dbReference type="ChEBI" id="CHEBI:57692"/>
    </cofactor>
    <text evidence="11">Binds 1 FAD per subunit.</text>
</comment>
<proteinExistence type="inferred from homology"/>
<name>A0A5E4LQT4_9ARCH</name>
<keyword evidence="14" id="KW-0560">Oxidoreductase</keyword>
<evidence type="ECO:0000259" key="13">
    <source>
        <dbReference type="PROSITE" id="PS51384"/>
    </source>
</evidence>
<dbReference type="AlphaFoldDB" id="A0A5E4LQT4"/>
<keyword evidence="9 12" id="KW-0411">Iron-sulfur</keyword>
<dbReference type="GO" id="GO:0016491">
    <property type="term" value="F:oxidoreductase activity"/>
    <property type="evidence" value="ECO:0007669"/>
    <property type="project" value="UniProtKB-KW"/>
</dbReference>
<dbReference type="Gene3D" id="2.40.30.10">
    <property type="entry name" value="Translation factors"/>
    <property type="match status" value="1"/>
</dbReference>
<keyword evidence="5 12" id="KW-0479">Metal-binding</keyword>
<evidence type="ECO:0000256" key="8">
    <source>
        <dbReference type="ARBA" id="ARBA00023004"/>
    </source>
</evidence>
<dbReference type="GO" id="GO:0051537">
    <property type="term" value="F:2 iron, 2 sulfur cluster binding"/>
    <property type="evidence" value="ECO:0007669"/>
    <property type="project" value="UniProtKB-KW"/>
</dbReference>
<dbReference type="PANTHER" id="PTHR43513">
    <property type="entry name" value="DIHYDROOROTATE DEHYDROGENASE B (NAD(+)), ELECTRON TRANSFER SUBUNIT"/>
    <property type="match status" value="1"/>
</dbReference>
<keyword evidence="4 12" id="KW-0001">2Fe-2S</keyword>
<dbReference type="Pfam" id="PF10418">
    <property type="entry name" value="DHODB_Fe-S_bind"/>
    <property type="match status" value="1"/>
</dbReference>
<comment type="caution">
    <text evidence="14">The sequence shown here is derived from an EMBL/GenBank/DDBJ whole genome shotgun (WGS) entry which is preliminary data.</text>
</comment>
<feature type="binding site" evidence="12">
    <location>
        <position position="236"/>
    </location>
    <ligand>
        <name>[2Fe-2S] cluster</name>
        <dbReference type="ChEBI" id="CHEBI:190135"/>
    </ligand>
</feature>
<dbReference type="PROSITE" id="PS51384">
    <property type="entry name" value="FAD_FR"/>
    <property type="match status" value="1"/>
</dbReference>
<evidence type="ECO:0000256" key="4">
    <source>
        <dbReference type="ARBA" id="ARBA00022714"/>
    </source>
</evidence>
<evidence type="ECO:0000313" key="15">
    <source>
        <dbReference type="Proteomes" id="UP000789941"/>
    </source>
</evidence>
<evidence type="ECO:0000256" key="9">
    <source>
        <dbReference type="ARBA" id="ARBA00023014"/>
    </source>
</evidence>
<feature type="binding site" evidence="12">
    <location>
        <position position="225"/>
    </location>
    <ligand>
        <name>[2Fe-2S] cluster</name>
        <dbReference type="ChEBI" id="CHEBI:190135"/>
    </ligand>
</feature>
<keyword evidence="8 12" id="KW-0408">Iron</keyword>
<feature type="domain" description="FAD-binding FR-type" evidence="13">
    <location>
        <begin position="8"/>
        <end position="98"/>
    </location>
</feature>
<dbReference type="InterPro" id="IPR039261">
    <property type="entry name" value="FNR_nucleotide-bd"/>
</dbReference>
<evidence type="ECO:0000256" key="11">
    <source>
        <dbReference type="PIRSR" id="PIRSR006816-1"/>
    </source>
</evidence>
<keyword evidence="2" id="KW-0813">Transport</keyword>
<dbReference type="InterPro" id="IPR019480">
    <property type="entry name" value="Dihydroorotate_DH_Fe-S-bd"/>
</dbReference>
<dbReference type="Pfam" id="PF00175">
    <property type="entry name" value="NAD_binding_1"/>
    <property type="match status" value="1"/>
</dbReference>
<dbReference type="InterPro" id="IPR050353">
    <property type="entry name" value="PyrK_electron_transfer"/>
</dbReference>
<gene>
    <name evidence="14" type="primary">sudB</name>
    <name evidence="14" type="ORF">LFW2832_00871</name>
</gene>
<dbReference type="PANTHER" id="PTHR43513:SF3">
    <property type="entry name" value="DIHYDROOROTATE DEHYDROGENASE B (NAD(+)), ELECTRON TRANSFER SUBUNIT-RELATED"/>
    <property type="match status" value="1"/>
</dbReference>
<dbReference type="SUPFAM" id="SSF52343">
    <property type="entry name" value="Ferredoxin reductase-like, C-terminal NADP-linked domain"/>
    <property type="match status" value="1"/>
</dbReference>
<dbReference type="InterPro" id="IPR017927">
    <property type="entry name" value="FAD-bd_FR_type"/>
</dbReference>